<gene>
    <name evidence="1" type="ORF">AA309_22780</name>
</gene>
<dbReference type="Gene3D" id="1.10.1220.10">
    <property type="entry name" value="Met repressor-like"/>
    <property type="match status" value="1"/>
</dbReference>
<keyword evidence="2" id="KW-1185">Reference proteome</keyword>
<dbReference type="Pfam" id="PF05534">
    <property type="entry name" value="HicB"/>
    <property type="match status" value="1"/>
</dbReference>
<proteinExistence type="predicted"/>
<protein>
    <submittedName>
        <fullName evidence="1">Uncharacterized protein</fullName>
    </submittedName>
</protein>
<accession>A0A0H1R7H9</accession>
<dbReference type="PATRIC" id="fig|1225564.3.peg.5944"/>
<reference evidence="1 2" key="1">
    <citation type="submission" date="2015-05" db="EMBL/GenBank/DDBJ databases">
        <title>Draft genome sequence of Microvirga vignae strain BR3299, a novel nitrogen fixing bacteria isolated from Brazil semi-aired region.</title>
        <authorList>
            <person name="Zilli J.E."/>
            <person name="Passos S.R."/>
            <person name="Leite J."/>
            <person name="Baldani J.I."/>
            <person name="Xavier G.R."/>
            <person name="Rumjaneck N.G."/>
            <person name="Simoes-Araujo J.L."/>
        </authorList>
    </citation>
    <scope>NUCLEOTIDE SEQUENCE [LARGE SCALE GENOMIC DNA]</scope>
    <source>
        <strain evidence="1 2">BR3299</strain>
    </source>
</reference>
<dbReference type="RefSeq" id="WP_047191316.1">
    <property type="nucleotide sequence ID" value="NZ_LCYG01000062.1"/>
</dbReference>
<dbReference type="SUPFAM" id="SSF47598">
    <property type="entry name" value="Ribbon-helix-helix"/>
    <property type="match status" value="1"/>
</dbReference>
<organism evidence="1 2">
    <name type="scientific">Microvirga vignae</name>
    <dbReference type="NCBI Taxonomy" id="1225564"/>
    <lineage>
        <taxon>Bacteria</taxon>
        <taxon>Pseudomonadati</taxon>
        <taxon>Pseudomonadota</taxon>
        <taxon>Alphaproteobacteria</taxon>
        <taxon>Hyphomicrobiales</taxon>
        <taxon>Methylobacteriaceae</taxon>
        <taxon>Microvirga</taxon>
    </lineage>
</organism>
<dbReference type="InterPro" id="IPR008651">
    <property type="entry name" value="Uncharacterised_HicB"/>
</dbReference>
<dbReference type="InterPro" id="IPR013321">
    <property type="entry name" value="Arc_rbn_hlx_hlx"/>
</dbReference>
<dbReference type="AlphaFoldDB" id="A0A0H1R7H9"/>
<evidence type="ECO:0000313" key="2">
    <source>
        <dbReference type="Proteomes" id="UP000035489"/>
    </source>
</evidence>
<dbReference type="OrthoDB" id="3192583at2"/>
<dbReference type="InterPro" id="IPR010985">
    <property type="entry name" value="Ribbon_hlx_hlx"/>
</dbReference>
<dbReference type="EMBL" id="LCYG01000062">
    <property type="protein sequence ID" value="KLK91004.1"/>
    <property type="molecule type" value="Genomic_DNA"/>
</dbReference>
<sequence>MDIKRIHPVAKSNGEKPIKKVINGKSFNTATSEMIHEECFAERDDDPYPYCEALYKTRYGAYFIVKYNEEYYNPHNEEIDLRDAIEPLPKEKAMAWLEKYNNKKIYDYFDVEEAGDEDTTLTLRMSKSLKKRLSEAAIDADQSLNAWCVKTLQRVLEASRQQTAKQDE</sequence>
<evidence type="ECO:0000313" key="1">
    <source>
        <dbReference type="EMBL" id="KLK91004.1"/>
    </source>
</evidence>
<dbReference type="Proteomes" id="UP000035489">
    <property type="component" value="Unassembled WGS sequence"/>
</dbReference>
<dbReference type="GO" id="GO:0006355">
    <property type="term" value="P:regulation of DNA-templated transcription"/>
    <property type="evidence" value="ECO:0007669"/>
    <property type="project" value="InterPro"/>
</dbReference>
<name>A0A0H1R7H9_9HYPH</name>
<comment type="caution">
    <text evidence="1">The sequence shown here is derived from an EMBL/GenBank/DDBJ whole genome shotgun (WGS) entry which is preliminary data.</text>
</comment>
<dbReference type="STRING" id="1225564.AA309_22780"/>